<feature type="modified residue" description="4-aspartylphosphate" evidence="1">
    <location>
        <position position="58"/>
    </location>
</feature>
<keyword evidence="1" id="KW-0597">Phosphoprotein</keyword>
<name>A0A239AIY6_9BACT</name>
<dbReference type="PANTHER" id="PTHR37299">
    <property type="entry name" value="TRANSCRIPTIONAL REGULATOR-RELATED"/>
    <property type="match status" value="1"/>
</dbReference>
<dbReference type="SMART" id="SM00448">
    <property type="entry name" value="REC"/>
    <property type="match status" value="1"/>
</dbReference>
<accession>A0A239AIY6</accession>
<gene>
    <name evidence="4" type="ORF">SAMN06269173_11322</name>
</gene>
<dbReference type="InterPro" id="IPR011006">
    <property type="entry name" value="CheY-like_superfamily"/>
</dbReference>
<sequence length="268" mass="30618">MERIRTLIVDDEPLARRRIAQLLELAPDCALVGECRNGTEALARLTDPAFPLDLVFLDVQMPDLSGLQVLQHLPAQGLPLIVFVTAYDRYTLQAFEAHAVDYLLKPIDPDRFGRCLAHVRELVQQRTSLQLYQQLQTLAREVALPRPSPDTALEVARPEQFLIKNNGRLYFVAAEQVQYLEAQGNYVTLHTAGQEHSLRSTLNHLERQLVPGKFLRIHRSLIVNCTFIKELRPWAHGEYLITLLDDTHLTSSRSYSETVQRFLQGFAR</sequence>
<evidence type="ECO:0000313" key="4">
    <source>
        <dbReference type="EMBL" id="SNR95605.1"/>
    </source>
</evidence>
<feature type="domain" description="HTH LytTR-type" evidence="3">
    <location>
        <begin position="161"/>
        <end position="265"/>
    </location>
</feature>
<dbReference type="InterPro" id="IPR001789">
    <property type="entry name" value="Sig_transdc_resp-reg_receiver"/>
</dbReference>
<dbReference type="PANTHER" id="PTHR37299:SF1">
    <property type="entry name" value="STAGE 0 SPORULATION PROTEIN A HOMOLOG"/>
    <property type="match status" value="1"/>
</dbReference>
<dbReference type="EMBL" id="FZNS01000013">
    <property type="protein sequence ID" value="SNR95605.1"/>
    <property type="molecule type" value="Genomic_DNA"/>
</dbReference>
<evidence type="ECO:0000256" key="1">
    <source>
        <dbReference type="PROSITE-ProRule" id="PRU00169"/>
    </source>
</evidence>
<protein>
    <submittedName>
        <fullName evidence="4">Two component transcriptional regulator, LytTR family</fullName>
    </submittedName>
</protein>
<dbReference type="GO" id="GO:0000156">
    <property type="term" value="F:phosphorelay response regulator activity"/>
    <property type="evidence" value="ECO:0007669"/>
    <property type="project" value="InterPro"/>
</dbReference>
<dbReference type="InterPro" id="IPR046947">
    <property type="entry name" value="LytR-like"/>
</dbReference>
<feature type="domain" description="Response regulatory" evidence="2">
    <location>
        <begin position="5"/>
        <end position="120"/>
    </location>
</feature>
<dbReference type="SMART" id="SM00850">
    <property type="entry name" value="LytTR"/>
    <property type="match status" value="1"/>
</dbReference>
<dbReference type="PROSITE" id="PS50930">
    <property type="entry name" value="HTH_LYTTR"/>
    <property type="match status" value="1"/>
</dbReference>
<dbReference type="Proteomes" id="UP000198310">
    <property type="component" value="Unassembled WGS sequence"/>
</dbReference>
<proteinExistence type="predicted"/>
<dbReference type="PROSITE" id="PS50110">
    <property type="entry name" value="RESPONSE_REGULATORY"/>
    <property type="match status" value="1"/>
</dbReference>
<evidence type="ECO:0000259" key="3">
    <source>
        <dbReference type="PROSITE" id="PS50930"/>
    </source>
</evidence>
<dbReference type="Gene3D" id="3.40.50.2300">
    <property type="match status" value="1"/>
</dbReference>
<reference evidence="5" key="1">
    <citation type="submission" date="2017-06" db="EMBL/GenBank/DDBJ databases">
        <authorList>
            <person name="Varghese N."/>
            <person name="Submissions S."/>
        </authorList>
    </citation>
    <scope>NUCLEOTIDE SEQUENCE [LARGE SCALE GENOMIC DNA]</scope>
    <source>
        <strain evidence="5">DSM 28041</strain>
    </source>
</reference>
<dbReference type="SUPFAM" id="SSF52172">
    <property type="entry name" value="CheY-like"/>
    <property type="match status" value="1"/>
</dbReference>
<dbReference type="GO" id="GO:0003677">
    <property type="term" value="F:DNA binding"/>
    <property type="evidence" value="ECO:0007669"/>
    <property type="project" value="InterPro"/>
</dbReference>
<dbReference type="RefSeq" id="WP_089334047.1">
    <property type="nucleotide sequence ID" value="NZ_FZNS01000013.1"/>
</dbReference>
<dbReference type="Pfam" id="PF04397">
    <property type="entry name" value="LytTR"/>
    <property type="match status" value="1"/>
</dbReference>
<dbReference type="AlphaFoldDB" id="A0A239AIY6"/>
<dbReference type="Pfam" id="PF00072">
    <property type="entry name" value="Response_reg"/>
    <property type="match status" value="1"/>
</dbReference>
<evidence type="ECO:0000259" key="2">
    <source>
        <dbReference type="PROSITE" id="PS50110"/>
    </source>
</evidence>
<dbReference type="InterPro" id="IPR007492">
    <property type="entry name" value="LytTR_DNA-bd_dom"/>
</dbReference>
<evidence type="ECO:0000313" key="5">
    <source>
        <dbReference type="Proteomes" id="UP000198310"/>
    </source>
</evidence>
<dbReference type="Gene3D" id="2.40.50.1020">
    <property type="entry name" value="LytTr DNA-binding domain"/>
    <property type="match status" value="1"/>
</dbReference>
<organism evidence="4 5">
    <name type="scientific">Hymenobacter mucosus</name>
    <dbReference type="NCBI Taxonomy" id="1411120"/>
    <lineage>
        <taxon>Bacteria</taxon>
        <taxon>Pseudomonadati</taxon>
        <taxon>Bacteroidota</taxon>
        <taxon>Cytophagia</taxon>
        <taxon>Cytophagales</taxon>
        <taxon>Hymenobacteraceae</taxon>
        <taxon>Hymenobacter</taxon>
    </lineage>
</organism>
<keyword evidence="5" id="KW-1185">Reference proteome</keyword>